<accession>A0A2I0W0U1</accession>
<evidence type="ECO:0000256" key="1">
    <source>
        <dbReference type="SAM" id="MobiDB-lite"/>
    </source>
</evidence>
<gene>
    <name evidence="2" type="ORF">MA16_Dca002537</name>
</gene>
<protein>
    <submittedName>
        <fullName evidence="2">Uncharacterized protein</fullName>
    </submittedName>
</protein>
<name>A0A2I0W0U1_9ASPA</name>
<dbReference type="Proteomes" id="UP000233837">
    <property type="component" value="Unassembled WGS sequence"/>
</dbReference>
<proteinExistence type="predicted"/>
<evidence type="ECO:0000313" key="2">
    <source>
        <dbReference type="EMBL" id="PKU69267.1"/>
    </source>
</evidence>
<evidence type="ECO:0000313" key="3">
    <source>
        <dbReference type="Proteomes" id="UP000233837"/>
    </source>
</evidence>
<sequence>MTEVGRTVVSRRRSEGLCQVKSSNGRKSIIIYMSGKNPTSGRSPASGRNLAMSGGSLDSSRRAARFDYQHVMFGNRLVYKVLLNEATMATGKVPSVRSMAAGLNPNPNSLYLNIIWIIRTGTDITGFVGMMSARNAVRCSTGLLMILEIYAERLYSDLPFLGAVYSQPECLFHSFL</sequence>
<reference evidence="2 3" key="1">
    <citation type="journal article" date="2016" name="Sci. Rep.">
        <title>The Dendrobium catenatum Lindl. genome sequence provides insights into polysaccharide synthase, floral development and adaptive evolution.</title>
        <authorList>
            <person name="Zhang G.Q."/>
            <person name="Xu Q."/>
            <person name="Bian C."/>
            <person name="Tsai W.C."/>
            <person name="Yeh C.M."/>
            <person name="Liu K.W."/>
            <person name="Yoshida K."/>
            <person name="Zhang L.S."/>
            <person name="Chang S.B."/>
            <person name="Chen F."/>
            <person name="Shi Y."/>
            <person name="Su Y.Y."/>
            <person name="Zhang Y.Q."/>
            <person name="Chen L.J."/>
            <person name="Yin Y."/>
            <person name="Lin M."/>
            <person name="Huang H."/>
            <person name="Deng H."/>
            <person name="Wang Z.W."/>
            <person name="Zhu S.L."/>
            <person name="Zhao X."/>
            <person name="Deng C."/>
            <person name="Niu S.C."/>
            <person name="Huang J."/>
            <person name="Wang M."/>
            <person name="Liu G.H."/>
            <person name="Yang H.J."/>
            <person name="Xiao X.J."/>
            <person name="Hsiao Y.Y."/>
            <person name="Wu W.L."/>
            <person name="Chen Y.Y."/>
            <person name="Mitsuda N."/>
            <person name="Ohme-Takagi M."/>
            <person name="Luo Y.B."/>
            <person name="Van de Peer Y."/>
            <person name="Liu Z.J."/>
        </authorList>
    </citation>
    <scope>NUCLEOTIDE SEQUENCE [LARGE SCALE GENOMIC DNA]</scope>
    <source>
        <tissue evidence="2">The whole plant</tissue>
    </source>
</reference>
<dbReference type="AlphaFoldDB" id="A0A2I0W0U1"/>
<feature type="region of interest" description="Disordered" evidence="1">
    <location>
        <begin position="36"/>
        <end position="56"/>
    </location>
</feature>
<reference evidence="2 3" key="2">
    <citation type="journal article" date="2017" name="Nature">
        <title>The Apostasia genome and the evolution of orchids.</title>
        <authorList>
            <person name="Zhang G.Q."/>
            <person name="Liu K.W."/>
            <person name="Li Z."/>
            <person name="Lohaus R."/>
            <person name="Hsiao Y.Y."/>
            <person name="Niu S.C."/>
            <person name="Wang J.Y."/>
            <person name="Lin Y.C."/>
            <person name="Xu Q."/>
            <person name="Chen L.J."/>
            <person name="Yoshida K."/>
            <person name="Fujiwara S."/>
            <person name="Wang Z.W."/>
            <person name="Zhang Y.Q."/>
            <person name="Mitsuda N."/>
            <person name="Wang M."/>
            <person name="Liu G.H."/>
            <person name="Pecoraro L."/>
            <person name="Huang H.X."/>
            <person name="Xiao X.J."/>
            <person name="Lin M."/>
            <person name="Wu X.Y."/>
            <person name="Wu W.L."/>
            <person name="Chen Y.Y."/>
            <person name="Chang S.B."/>
            <person name="Sakamoto S."/>
            <person name="Ohme-Takagi M."/>
            <person name="Yagi M."/>
            <person name="Zeng S.J."/>
            <person name="Shen C.Y."/>
            <person name="Yeh C.M."/>
            <person name="Luo Y.B."/>
            <person name="Tsai W.C."/>
            <person name="Van de Peer Y."/>
            <person name="Liu Z.J."/>
        </authorList>
    </citation>
    <scope>NUCLEOTIDE SEQUENCE [LARGE SCALE GENOMIC DNA]</scope>
    <source>
        <tissue evidence="2">The whole plant</tissue>
    </source>
</reference>
<keyword evidence="3" id="KW-1185">Reference proteome</keyword>
<organism evidence="2 3">
    <name type="scientific">Dendrobium catenatum</name>
    <dbReference type="NCBI Taxonomy" id="906689"/>
    <lineage>
        <taxon>Eukaryota</taxon>
        <taxon>Viridiplantae</taxon>
        <taxon>Streptophyta</taxon>
        <taxon>Embryophyta</taxon>
        <taxon>Tracheophyta</taxon>
        <taxon>Spermatophyta</taxon>
        <taxon>Magnoliopsida</taxon>
        <taxon>Liliopsida</taxon>
        <taxon>Asparagales</taxon>
        <taxon>Orchidaceae</taxon>
        <taxon>Epidendroideae</taxon>
        <taxon>Malaxideae</taxon>
        <taxon>Dendrobiinae</taxon>
        <taxon>Dendrobium</taxon>
    </lineage>
</organism>
<dbReference type="EMBL" id="KZ503041">
    <property type="protein sequence ID" value="PKU69267.1"/>
    <property type="molecule type" value="Genomic_DNA"/>
</dbReference>